<dbReference type="InterPro" id="IPR010640">
    <property type="entry name" value="Low_temperature_requirement_A"/>
</dbReference>
<reference evidence="2 3" key="1">
    <citation type="submission" date="2015-06" db="EMBL/GenBank/DDBJ databases">
        <title>Cloning and characterization of the uncialamcin biosynthetic gene cluster.</title>
        <authorList>
            <person name="Yan X."/>
            <person name="Huang T."/>
            <person name="Ge H."/>
            <person name="Shen B."/>
        </authorList>
    </citation>
    <scope>NUCLEOTIDE SEQUENCE [LARGE SCALE GENOMIC DNA]</scope>
    <source>
        <strain evidence="2 3">DCA2648</strain>
    </source>
</reference>
<accession>A0A1Q4VDM0</accession>
<evidence type="ECO:0000313" key="2">
    <source>
        <dbReference type="EMBL" id="OKH95933.1"/>
    </source>
</evidence>
<feature type="transmembrane region" description="Helical" evidence="1">
    <location>
        <begin position="315"/>
        <end position="336"/>
    </location>
</feature>
<dbReference type="PANTHER" id="PTHR36840:SF1">
    <property type="entry name" value="BLL5714 PROTEIN"/>
    <property type="match status" value="1"/>
</dbReference>
<feature type="transmembrane region" description="Helical" evidence="1">
    <location>
        <begin position="118"/>
        <end position="141"/>
    </location>
</feature>
<feature type="transmembrane region" description="Helical" evidence="1">
    <location>
        <begin position="348"/>
        <end position="364"/>
    </location>
</feature>
<feature type="transmembrane region" description="Helical" evidence="1">
    <location>
        <begin position="216"/>
        <end position="236"/>
    </location>
</feature>
<evidence type="ECO:0000313" key="3">
    <source>
        <dbReference type="Proteomes" id="UP000186455"/>
    </source>
</evidence>
<dbReference type="Pfam" id="PF06772">
    <property type="entry name" value="LtrA"/>
    <property type="match status" value="1"/>
</dbReference>
<feature type="transmembrane region" description="Helical" evidence="1">
    <location>
        <begin position="153"/>
        <end position="173"/>
    </location>
</feature>
<dbReference type="Proteomes" id="UP000186455">
    <property type="component" value="Unassembled WGS sequence"/>
</dbReference>
<proteinExistence type="predicted"/>
<feature type="transmembrane region" description="Helical" evidence="1">
    <location>
        <begin position="242"/>
        <end position="266"/>
    </location>
</feature>
<dbReference type="PANTHER" id="PTHR36840">
    <property type="entry name" value="BLL5714 PROTEIN"/>
    <property type="match status" value="1"/>
</dbReference>
<keyword evidence="1" id="KW-1133">Transmembrane helix</keyword>
<feature type="transmembrane region" description="Helical" evidence="1">
    <location>
        <begin position="278"/>
        <end position="295"/>
    </location>
</feature>
<organism evidence="2 3">
    <name type="scientific">Streptomyces uncialis</name>
    <dbReference type="NCBI Taxonomy" id="1048205"/>
    <lineage>
        <taxon>Bacteria</taxon>
        <taxon>Bacillati</taxon>
        <taxon>Actinomycetota</taxon>
        <taxon>Actinomycetes</taxon>
        <taxon>Kitasatosporales</taxon>
        <taxon>Streptomycetaceae</taxon>
        <taxon>Streptomyces</taxon>
    </lineage>
</organism>
<dbReference type="RefSeq" id="WP_073783687.1">
    <property type="nucleotide sequence ID" value="NZ_LFBV01000001.1"/>
</dbReference>
<keyword evidence="3" id="KW-1185">Reference proteome</keyword>
<protein>
    <submittedName>
        <fullName evidence="2">Membrane protein</fullName>
    </submittedName>
</protein>
<keyword evidence="1" id="KW-0812">Transmembrane</keyword>
<feature type="transmembrane region" description="Helical" evidence="1">
    <location>
        <begin position="63"/>
        <end position="80"/>
    </location>
</feature>
<dbReference type="AlphaFoldDB" id="A0A1Q4VDM0"/>
<feature type="transmembrane region" description="Helical" evidence="1">
    <location>
        <begin position="92"/>
        <end position="112"/>
    </location>
</feature>
<comment type="caution">
    <text evidence="2">The sequence shown here is derived from an EMBL/GenBank/DDBJ whole genome shotgun (WGS) entry which is preliminary data.</text>
</comment>
<dbReference type="EMBL" id="LFBV01000001">
    <property type="protein sequence ID" value="OKH95933.1"/>
    <property type="molecule type" value="Genomic_DNA"/>
</dbReference>
<sequence>MASTPSSAPRALLRPMVARGRDESHRAASPLELFFDLCFVVAVAQAGMSLVHAVAENHAGQGVLNYAMVFFAIYWAWVNFSWFSSAYDNDDALFRVVTLVQMAGVLVLAAGVSEAFDHHFFVLWLGYLIMRLAMVTQWLRAATGCTGDERGMALRYATGIALCQVGWLSLLLLPEEGRPWAFLVMVIAELCVPAVAEHRHSTTWHPHHISERYGLFTIIVLGESISAATVAVKSAVDEHNELGRLIPISIGGLLIVFAGWWIYFVVPVQGRLRSNRQAFLWGYGHYLILGSAAAIGSGIEICVEHTVGKTHISQLAANASVTVPTAVYLVIVWWLLARYYKAGTAQQLVLPVTTLLVLACTFAGEWAVLAAGLVLTATITVGVTLAARPPSRRRGGQAVG</sequence>
<name>A0A1Q4VDM0_9ACTN</name>
<dbReference type="STRING" id="1048205.AB852_04305"/>
<evidence type="ECO:0000256" key="1">
    <source>
        <dbReference type="SAM" id="Phobius"/>
    </source>
</evidence>
<keyword evidence="1" id="KW-0472">Membrane</keyword>
<gene>
    <name evidence="2" type="ORF">AB852_04305</name>
</gene>
<feature type="transmembrane region" description="Helical" evidence="1">
    <location>
        <begin position="33"/>
        <end position="51"/>
    </location>
</feature>